<dbReference type="eggNOG" id="COG4475">
    <property type="taxonomic scope" value="Bacteria"/>
</dbReference>
<name>W4QNE2_HALA3</name>
<gene>
    <name evidence="1" type="ORF">JCM9157_648</name>
</gene>
<evidence type="ECO:0000313" key="2">
    <source>
        <dbReference type="Proteomes" id="UP000018896"/>
    </source>
</evidence>
<comment type="caution">
    <text evidence="1">The sequence shown here is derived from an EMBL/GenBank/DDBJ whole genome shotgun (WGS) entry which is preliminary data.</text>
</comment>
<keyword evidence="2" id="KW-1185">Reference proteome</keyword>
<evidence type="ECO:0000313" key="1">
    <source>
        <dbReference type="EMBL" id="GAE33630.1"/>
    </source>
</evidence>
<proteinExistence type="predicted"/>
<dbReference type="EMBL" id="BAUV01000003">
    <property type="protein sequence ID" value="GAE33630.1"/>
    <property type="molecule type" value="Genomic_DNA"/>
</dbReference>
<dbReference type="SUPFAM" id="SSF110710">
    <property type="entry name" value="TTHA0583/YokD-like"/>
    <property type="match status" value="1"/>
</dbReference>
<dbReference type="STRING" id="1236973.JCM9157_648"/>
<dbReference type="InterPro" id="IPR028345">
    <property type="entry name" value="Antibiotic_NAT-like"/>
</dbReference>
<dbReference type="Gene3D" id="3.40.50.10360">
    <property type="entry name" value="Hypothetical protein TT1679"/>
    <property type="match status" value="1"/>
</dbReference>
<dbReference type="Proteomes" id="UP000018896">
    <property type="component" value="Unassembled WGS sequence"/>
</dbReference>
<accession>W4QNE2</accession>
<dbReference type="InterPro" id="IPR006340">
    <property type="entry name" value="DUF436"/>
</dbReference>
<dbReference type="Pfam" id="PF04260">
    <property type="entry name" value="DUF436"/>
    <property type="match status" value="1"/>
</dbReference>
<sequence>MVSAVPIRKAGGAMATYAYRKMKDPVLVEAIQADVGIDIGNTLIGMHLKKVAVPLRSTVKTVGQAPVTLAYTRPKLIGGIRAVYERTDEHE</sequence>
<organism evidence="1 2">
    <name type="scientific">Halalkalibacter akibai (strain ATCC 43226 / DSM 21942 / CIP 109018 / JCM 9157 / 1139)</name>
    <name type="common">Bacillus akibai</name>
    <dbReference type="NCBI Taxonomy" id="1236973"/>
    <lineage>
        <taxon>Bacteria</taxon>
        <taxon>Bacillati</taxon>
        <taxon>Bacillota</taxon>
        <taxon>Bacilli</taxon>
        <taxon>Bacillales</taxon>
        <taxon>Bacillaceae</taxon>
        <taxon>Halalkalibacter</taxon>
    </lineage>
</organism>
<protein>
    <submittedName>
        <fullName evidence="1">Uncharacterized protein</fullName>
    </submittedName>
</protein>
<reference evidence="1 2" key="1">
    <citation type="journal article" date="2014" name="Genome Announc.">
        <title>Draft Genome Sequences of Three Alkaliphilic Bacillus Strains, Bacillus wakoensis JCM 9140T, Bacillus akibai JCM 9157T, and Bacillus hemicellulosilyticus JCM 9152T.</title>
        <authorList>
            <person name="Yuki M."/>
            <person name="Oshima K."/>
            <person name="Suda W."/>
            <person name="Oshida Y."/>
            <person name="Kitamura K."/>
            <person name="Iida T."/>
            <person name="Hattori M."/>
            <person name="Ohkuma M."/>
        </authorList>
    </citation>
    <scope>NUCLEOTIDE SEQUENCE [LARGE SCALE GENOMIC DNA]</scope>
    <source>
        <strain evidence="1 2">JCM 9157</strain>
    </source>
</reference>
<dbReference type="AlphaFoldDB" id="W4QNE2"/>